<sequence length="150" mass="16810">MTFLHHLQWSYAGWFYEVKGQEERRFCRGEGIESPDEAAFDRKHSSCICGTQPTCTWKEQELGMGICKSNESFQCDPCLSLLETTSFSPAIEVDVDFFVNDSSVNCFAFVGMGSGVYRKPLLSVYGKIEIIGWMKMHVVFSGGGVVVAHK</sequence>
<evidence type="ECO:0000313" key="1">
    <source>
        <dbReference type="EMBL" id="MCE3215429.1"/>
    </source>
</evidence>
<protein>
    <submittedName>
        <fullName evidence="1">Uncharacterized protein</fullName>
    </submittedName>
</protein>
<dbReference type="EMBL" id="JACEIK010011060">
    <property type="protein sequence ID" value="MCE3215429.1"/>
    <property type="molecule type" value="Genomic_DNA"/>
</dbReference>
<dbReference type="Proteomes" id="UP000823775">
    <property type="component" value="Unassembled WGS sequence"/>
</dbReference>
<accession>A0ABS8WV95</accession>
<gene>
    <name evidence="1" type="ORF">HAX54_002369</name>
</gene>
<comment type="caution">
    <text evidence="1">The sequence shown here is derived from an EMBL/GenBank/DDBJ whole genome shotgun (WGS) entry which is preliminary data.</text>
</comment>
<organism evidence="1 2">
    <name type="scientific">Datura stramonium</name>
    <name type="common">Jimsonweed</name>
    <name type="synonym">Common thornapple</name>
    <dbReference type="NCBI Taxonomy" id="4076"/>
    <lineage>
        <taxon>Eukaryota</taxon>
        <taxon>Viridiplantae</taxon>
        <taxon>Streptophyta</taxon>
        <taxon>Embryophyta</taxon>
        <taxon>Tracheophyta</taxon>
        <taxon>Spermatophyta</taxon>
        <taxon>Magnoliopsida</taxon>
        <taxon>eudicotyledons</taxon>
        <taxon>Gunneridae</taxon>
        <taxon>Pentapetalae</taxon>
        <taxon>asterids</taxon>
        <taxon>lamiids</taxon>
        <taxon>Solanales</taxon>
        <taxon>Solanaceae</taxon>
        <taxon>Solanoideae</taxon>
        <taxon>Datureae</taxon>
        <taxon>Datura</taxon>
    </lineage>
</organism>
<name>A0ABS8WV95_DATST</name>
<evidence type="ECO:0000313" key="2">
    <source>
        <dbReference type="Proteomes" id="UP000823775"/>
    </source>
</evidence>
<reference evidence="1 2" key="1">
    <citation type="journal article" date="2021" name="BMC Genomics">
        <title>Datura genome reveals duplications of psychoactive alkaloid biosynthetic genes and high mutation rate following tissue culture.</title>
        <authorList>
            <person name="Rajewski A."/>
            <person name="Carter-House D."/>
            <person name="Stajich J."/>
            <person name="Litt A."/>
        </authorList>
    </citation>
    <scope>NUCLEOTIDE SEQUENCE [LARGE SCALE GENOMIC DNA]</scope>
    <source>
        <strain evidence="1">AR-01</strain>
    </source>
</reference>
<proteinExistence type="predicted"/>
<keyword evidence="2" id="KW-1185">Reference proteome</keyword>